<sequence>MRASEWSGMGKKWGPLNQPTLSGLSRYTTSSVYPFLSCPWVVYNTDQQRGIVQCGKCGRFYELYELSE</sequence>
<proteinExistence type="predicted"/>
<organism evidence="2 3">
    <name type="scientific">Penicillium roqueforti (strain FM164)</name>
    <dbReference type="NCBI Taxonomy" id="1365484"/>
    <lineage>
        <taxon>Eukaryota</taxon>
        <taxon>Fungi</taxon>
        <taxon>Dikarya</taxon>
        <taxon>Ascomycota</taxon>
        <taxon>Pezizomycotina</taxon>
        <taxon>Eurotiomycetes</taxon>
        <taxon>Eurotiomycetidae</taxon>
        <taxon>Eurotiales</taxon>
        <taxon>Aspergillaceae</taxon>
        <taxon>Penicillium</taxon>
    </lineage>
</organism>
<protein>
    <submittedName>
        <fullName evidence="2">Genomic scaffold, ProqFM164S02</fullName>
    </submittedName>
</protein>
<gene>
    <name evidence="2" type="ORF">PROQFM164_S02g001301</name>
</gene>
<evidence type="ECO:0000313" key="3">
    <source>
        <dbReference type="Proteomes" id="UP000030686"/>
    </source>
</evidence>
<keyword evidence="3" id="KW-1185">Reference proteome</keyword>
<dbReference type="EMBL" id="HG792016">
    <property type="protein sequence ID" value="CDM31151.1"/>
    <property type="molecule type" value="Genomic_DNA"/>
</dbReference>
<accession>W6Q599</accession>
<dbReference type="Proteomes" id="UP000030686">
    <property type="component" value="Unassembled WGS sequence"/>
</dbReference>
<dbReference type="AlphaFoldDB" id="W6Q599"/>
<feature type="region of interest" description="Disordered" evidence="1">
    <location>
        <begin position="1"/>
        <end position="22"/>
    </location>
</feature>
<name>W6Q599_PENRF</name>
<reference evidence="2" key="1">
    <citation type="journal article" date="2014" name="Nat. Commun.">
        <title>Multiple recent horizontal transfers of a large genomic region in cheese making fungi.</title>
        <authorList>
            <person name="Cheeseman K."/>
            <person name="Ropars J."/>
            <person name="Renault P."/>
            <person name="Dupont J."/>
            <person name="Gouzy J."/>
            <person name="Branca A."/>
            <person name="Abraham A.L."/>
            <person name="Ceppi M."/>
            <person name="Conseiller E."/>
            <person name="Debuchy R."/>
            <person name="Malagnac F."/>
            <person name="Goarin A."/>
            <person name="Silar P."/>
            <person name="Lacoste S."/>
            <person name="Sallet E."/>
            <person name="Bensimon A."/>
            <person name="Giraud T."/>
            <person name="Brygoo Y."/>
        </authorList>
    </citation>
    <scope>NUCLEOTIDE SEQUENCE [LARGE SCALE GENOMIC DNA]</scope>
    <source>
        <strain evidence="2">FM164</strain>
    </source>
</reference>
<evidence type="ECO:0000313" key="2">
    <source>
        <dbReference type="EMBL" id="CDM31151.1"/>
    </source>
</evidence>
<evidence type="ECO:0000256" key="1">
    <source>
        <dbReference type="SAM" id="MobiDB-lite"/>
    </source>
</evidence>